<feature type="transmembrane region" description="Helical" evidence="1">
    <location>
        <begin position="74"/>
        <end position="95"/>
    </location>
</feature>
<dbReference type="RefSeq" id="WP_338180973.1">
    <property type="nucleotide sequence ID" value="NZ_JAEKNQ010000050.1"/>
</dbReference>
<dbReference type="EMBL" id="JAEKNQ010000050">
    <property type="protein sequence ID" value="MBJ7604031.1"/>
    <property type="molecule type" value="Genomic_DNA"/>
</dbReference>
<evidence type="ECO:0000313" key="3">
    <source>
        <dbReference type="Proteomes" id="UP000620075"/>
    </source>
</evidence>
<comment type="caution">
    <text evidence="2">The sequence shown here is derived from an EMBL/GenBank/DDBJ whole genome shotgun (WGS) entry which is preliminary data.</text>
</comment>
<dbReference type="AlphaFoldDB" id="A0A934K927"/>
<keyword evidence="1" id="KW-0812">Transmembrane</keyword>
<name>A0A934K927_9BACT</name>
<proteinExistence type="predicted"/>
<dbReference type="InterPro" id="IPR009937">
    <property type="entry name" value="Phage_holin_3_6"/>
</dbReference>
<keyword evidence="1" id="KW-1133">Transmembrane helix</keyword>
<protein>
    <submittedName>
        <fullName evidence="2">Phage holin family protein</fullName>
    </submittedName>
</protein>
<evidence type="ECO:0000256" key="1">
    <source>
        <dbReference type="SAM" id="Phobius"/>
    </source>
</evidence>
<feature type="transmembrane region" description="Helical" evidence="1">
    <location>
        <begin position="43"/>
        <end position="68"/>
    </location>
</feature>
<dbReference type="Proteomes" id="UP000620075">
    <property type="component" value="Unassembled WGS sequence"/>
</dbReference>
<accession>A0A934K927</accession>
<gene>
    <name evidence="2" type="ORF">JF888_12690</name>
</gene>
<organism evidence="2 3">
    <name type="scientific">Candidatus Dormiibacter inghamiae</name>
    <dbReference type="NCBI Taxonomy" id="3127013"/>
    <lineage>
        <taxon>Bacteria</taxon>
        <taxon>Bacillati</taxon>
        <taxon>Candidatus Dormiibacterota</taxon>
        <taxon>Candidatus Dormibacteria</taxon>
        <taxon>Candidatus Dormibacterales</taxon>
        <taxon>Candidatus Dormibacteraceae</taxon>
        <taxon>Candidatus Dormiibacter</taxon>
    </lineage>
</organism>
<reference evidence="2 3" key="1">
    <citation type="submission" date="2020-10" db="EMBL/GenBank/DDBJ databases">
        <title>Ca. Dormibacterota MAGs.</title>
        <authorList>
            <person name="Montgomery K."/>
        </authorList>
    </citation>
    <scope>NUCLEOTIDE SEQUENCE [LARGE SCALE GENOMIC DNA]</scope>
    <source>
        <strain evidence="2">SC8811_S16_3</strain>
    </source>
</reference>
<keyword evidence="1" id="KW-0472">Membrane</keyword>
<evidence type="ECO:0000313" key="2">
    <source>
        <dbReference type="EMBL" id="MBJ7604031.1"/>
    </source>
</evidence>
<dbReference type="Pfam" id="PF07332">
    <property type="entry name" value="Phage_holin_3_6"/>
    <property type="match status" value="1"/>
</dbReference>
<sequence length="130" mass="14001">MANVTEDRAADLAQDVVRDAQRLIQQEISLAKMEGKELAARDGVAVGLMVVGGLLLLFGLLVGIAFLVTWLLNTALAGLIACAVYLVLGAILALVGKSRLVIPKPAELRSVANLKETRDWVLRQIRSNVR</sequence>